<dbReference type="InterPro" id="IPR049092">
    <property type="entry name" value="MIOS_a-sol"/>
</dbReference>
<sequence length="1007" mass="114317">MKRSIYWLQKDAQRFLTVSSDYIRLYAIGEQENPALITTFPTDFQQYFDEDKLRCCDLCKVEDDFLAMGYNSGRIVLTKTGVDDNIRTFQNVVELASDTSVPPLSIEFNPLSQFHLLACLERTVSDGGLICVYEANRPRVHALVVNANEQLSCATWFQDDWCIFAAGGTRSLKFYDIRESSKAISSTDVDGVVSALRADCWKRTQIVAVIGDTLHIYDRRRVDHAVYSFRLYNPLNNVPDDIILKCSLRRPLFMTYLWYGTDSLAEVVYPIGEQVTNSGRSDGGTKEYTSPSFTKIFADHSAYEESILTEQDDRTDDRSNLEVLHDFPEMHYEFYRKIDSLSSIADFAYNPEMPSLIVMCSTEEADDCSDICVVKMKSFVTGVFSCYGSLSFASDNELSLYNLGEVCEDDISNVMRLRALVNYGTPMTQTVEGYVESCKAIAEKSVFTSADVKWVWRWLSKMINAESWKSDLCGFFFPGVIRMMRLSYGLDNSPCGTVRHVIQDDFYGRVRIHKGGSRSQILRLCGWPSFDESDVRIREFLSSVDSKQNMCTRAIALAMFYVKVDWAKESMKKLLLKCKGENDVRRFELERFTEGIHRYNGLPDSWLPVSKWVKEVIKDPYLKMVISFLDGLCNGMTTNTSILKFDGISVEDRVGFACLYFNDAVFVESLNSALTESSLGSSLQGLFICGLSRDLNSFQLIRKFVDETGDVQTATLLYVVGHCYEQTSTPNTPVSPAGTLTFNEGKFFSGHSFSEPRDAAYCEALKDEERVGLHIVEDYLDMLNTWGLWKRRARLNVFLHWYSVEVAKSPDRTRGTSVAELCCQFCPYPIGPTSLSSPEATVSDVFLSPRSGSYYLGLTLKVIRVLLAKLAKSISDFGVKRLIFWFRNLSTGSSCGETREQACRQCGKPLPRCIICRRRMGTETIVECSQLKSLSFWFTWCQKCRHGGHMVHMIQWFRAHDECAASDCFCQCRLADADYITYQESCLPDCPSCKNEGLVDVQQKLNL</sequence>
<protein>
    <submittedName>
        <fullName evidence="7">Zinc_ribbon_16 domain-containing protein</fullName>
    </submittedName>
</protein>
<dbReference type="GO" id="GO:0034198">
    <property type="term" value="P:cellular response to amino acid starvation"/>
    <property type="evidence" value="ECO:0007669"/>
    <property type="project" value="TreeGrafter"/>
</dbReference>
<evidence type="ECO:0000256" key="3">
    <source>
        <dbReference type="ARBA" id="ARBA00022737"/>
    </source>
</evidence>
<dbReference type="SUPFAM" id="SSF50978">
    <property type="entry name" value="WD40 repeat-like"/>
    <property type="match status" value="1"/>
</dbReference>
<reference evidence="7" key="1">
    <citation type="submission" date="2017-02" db="UniProtKB">
        <authorList>
            <consortium name="WormBaseParasite"/>
        </authorList>
    </citation>
    <scope>IDENTIFICATION</scope>
</reference>
<dbReference type="InterPro" id="IPR037593">
    <property type="entry name" value="MIOS/Sea4"/>
</dbReference>
<dbReference type="Proteomes" id="UP000046393">
    <property type="component" value="Unplaced"/>
</dbReference>
<dbReference type="WBParaSite" id="SMUV_0000228501-mRNA-1">
    <property type="protein sequence ID" value="SMUV_0000228501-mRNA-1"/>
    <property type="gene ID" value="SMUV_0000228501"/>
</dbReference>
<dbReference type="Pfam" id="PF17034">
    <property type="entry name" value="zinc_ribbon_16"/>
    <property type="match status" value="1"/>
</dbReference>
<dbReference type="CDD" id="cd16691">
    <property type="entry name" value="mRING-H2-C3H3C2_Mio"/>
    <property type="match status" value="1"/>
</dbReference>
<dbReference type="InterPro" id="IPR015943">
    <property type="entry name" value="WD40/YVTN_repeat-like_dom_sf"/>
</dbReference>
<evidence type="ECO:0000256" key="1">
    <source>
        <dbReference type="ARBA" id="ARBA00009713"/>
    </source>
</evidence>
<keyword evidence="2" id="KW-0853">WD repeat</keyword>
<dbReference type="Gene3D" id="2.130.10.10">
    <property type="entry name" value="YVTN repeat-like/Quinoprotein amine dehydrogenase"/>
    <property type="match status" value="1"/>
</dbReference>
<evidence type="ECO:0000259" key="4">
    <source>
        <dbReference type="Pfam" id="PF17034"/>
    </source>
</evidence>
<keyword evidence="6" id="KW-1185">Reference proteome</keyword>
<dbReference type="STRING" id="451379.A0A0N5ADM4"/>
<accession>A0A0N5ADM4</accession>
<evidence type="ECO:0000256" key="2">
    <source>
        <dbReference type="ARBA" id="ARBA00022574"/>
    </source>
</evidence>
<dbReference type="InterPro" id="IPR031488">
    <property type="entry name" value="Zn_ribbon_mio"/>
</dbReference>
<keyword evidence="3" id="KW-0677">Repeat</keyword>
<feature type="domain" description="MIOS-like alpha-solenoid" evidence="5">
    <location>
        <begin position="415"/>
        <end position="660"/>
    </location>
</feature>
<dbReference type="GO" id="GO:1904263">
    <property type="term" value="P:positive regulation of TORC1 signaling"/>
    <property type="evidence" value="ECO:0007669"/>
    <property type="project" value="TreeGrafter"/>
</dbReference>
<dbReference type="Pfam" id="PF21719">
    <property type="entry name" value="MIOS_a-sol"/>
    <property type="match status" value="1"/>
</dbReference>
<organism evidence="6 7">
    <name type="scientific">Syphacia muris</name>
    <dbReference type="NCBI Taxonomy" id="451379"/>
    <lineage>
        <taxon>Eukaryota</taxon>
        <taxon>Metazoa</taxon>
        <taxon>Ecdysozoa</taxon>
        <taxon>Nematoda</taxon>
        <taxon>Chromadorea</taxon>
        <taxon>Rhabditida</taxon>
        <taxon>Spirurina</taxon>
        <taxon>Oxyuridomorpha</taxon>
        <taxon>Oxyuroidea</taxon>
        <taxon>Oxyuridae</taxon>
        <taxon>Syphacia</taxon>
    </lineage>
</organism>
<evidence type="ECO:0000313" key="6">
    <source>
        <dbReference type="Proteomes" id="UP000046393"/>
    </source>
</evidence>
<dbReference type="AlphaFoldDB" id="A0A0N5ADM4"/>
<dbReference type="PANTHER" id="PTHR16453:SF9">
    <property type="entry name" value="GATOR COMPLEX PROTEIN MIOS"/>
    <property type="match status" value="1"/>
</dbReference>
<feature type="domain" description="GATOR2 complex protein MIO zinc-ribbon like" evidence="4">
    <location>
        <begin position="896"/>
        <end position="974"/>
    </location>
</feature>
<comment type="similarity">
    <text evidence="1">Belongs to the WD repeat mio family.</text>
</comment>
<evidence type="ECO:0000259" key="5">
    <source>
        <dbReference type="Pfam" id="PF21719"/>
    </source>
</evidence>
<proteinExistence type="inferred from homology"/>
<evidence type="ECO:0000313" key="7">
    <source>
        <dbReference type="WBParaSite" id="SMUV_0000228501-mRNA-1"/>
    </source>
</evidence>
<dbReference type="PANTHER" id="PTHR16453">
    <property type="entry name" value="WD40 DOMAIN-CONTAINING PROTEIN MIO FAMILY MEMBER"/>
    <property type="match status" value="1"/>
</dbReference>
<dbReference type="InterPro" id="IPR036322">
    <property type="entry name" value="WD40_repeat_dom_sf"/>
</dbReference>
<dbReference type="GO" id="GO:0005737">
    <property type="term" value="C:cytoplasm"/>
    <property type="evidence" value="ECO:0007669"/>
    <property type="project" value="TreeGrafter"/>
</dbReference>
<name>A0A0N5ADM4_9BILA</name>